<keyword evidence="3" id="KW-0378">Hydrolase</keyword>
<sequence>MTALAHEVPPAAPEEEPEPGPGLDEVLWDVWKAMELPEGYRAEIIDESVEVSPTGRRRHGILINRLRRALEAHLADGDHAAYQDGNVIHRRTVLLPDLFVAPADLDEIPDEDDLGVDAAGVALVVEVTSPGRRNLDRDRVRKRRAYAQAGVPVYVIVDDFDDEGTVAVLSDPKPGKGGYAEEHRVPYGTDAVVPEGPAKGLVIGDDITRR</sequence>
<evidence type="ECO:0000256" key="1">
    <source>
        <dbReference type="SAM" id="MobiDB-lite"/>
    </source>
</evidence>
<dbReference type="CDD" id="cd06260">
    <property type="entry name" value="DUF820-like"/>
    <property type="match status" value="1"/>
</dbReference>
<keyword evidence="4" id="KW-1185">Reference proteome</keyword>
<dbReference type="RefSeq" id="WP_344291309.1">
    <property type="nucleotide sequence ID" value="NZ_BAAAPF010000135.1"/>
</dbReference>
<dbReference type="InterPro" id="IPR008538">
    <property type="entry name" value="Uma2"/>
</dbReference>
<proteinExistence type="predicted"/>
<dbReference type="Gene3D" id="3.90.1570.10">
    <property type="entry name" value="tt1808, chain A"/>
    <property type="match status" value="1"/>
</dbReference>
<protein>
    <submittedName>
        <fullName evidence="3">Uma2 family endonuclease</fullName>
    </submittedName>
</protein>
<dbReference type="GO" id="GO:0004519">
    <property type="term" value="F:endonuclease activity"/>
    <property type="evidence" value="ECO:0007669"/>
    <property type="project" value="UniProtKB-KW"/>
</dbReference>
<evidence type="ECO:0000313" key="4">
    <source>
        <dbReference type="Proteomes" id="UP001500443"/>
    </source>
</evidence>
<keyword evidence="3" id="KW-0540">Nuclease</keyword>
<accession>A0ABN2YRJ8</accession>
<name>A0ABN2YRJ8_9ACTN</name>
<dbReference type="EMBL" id="BAAAPF010000135">
    <property type="protein sequence ID" value="GAA2131101.1"/>
    <property type="molecule type" value="Genomic_DNA"/>
</dbReference>
<dbReference type="PANTHER" id="PTHR35400:SF3">
    <property type="entry name" value="SLL1072 PROTEIN"/>
    <property type="match status" value="1"/>
</dbReference>
<organism evidence="3 4">
    <name type="scientific">Streptomyces synnematoformans</name>
    <dbReference type="NCBI Taxonomy" id="415721"/>
    <lineage>
        <taxon>Bacteria</taxon>
        <taxon>Bacillati</taxon>
        <taxon>Actinomycetota</taxon>
        <taxon>Actinomycetes</taxon>
        <taxon>Kitasatosporales</taxon>
        <taxon>Streptomycetaceae</taxon>
        <taxon>Streptomyces</taxon>
    </lineage>
</organism>
<dbReference type="InterPro" id="IPR011335">
    <property type="entry name" value="Restrct_endonuc-II-like"/>
</dbReference>
<evidence type="ECO:0000259" key="2">
    <source>
        <dbReference type="Pfam" id="PF05685"/>
    </source>
</evidence>
<reference evidence="3 4" key="1">
    <citation type="journal article" date="2019" name="Int. J. Syst. Evol. Microbiol.">
        <title>The Global Catalogue of Microorganisms (GCM) 10K type strain sequencing project: providing services to taxonomists for standard genome sequencing and annotation.</title>
        <authorList>
            <consortium name="The Broad Institute Genomics Platform"/>
            <consortium name="The Broad Institute Genome Sequencing Center for Infectious Disease"/>
            <person name="Wu L."/>
            <person name="Ma J."/>
        </authorList>
    </citation>
    <scope>NUCLEOTIDE SEQUENCE [LARGE SCALE GENOMIC DNA]</scope>
    <source>
        <strain evidence="3 4">JCM 15481</strain>
    </source>
</reference>
<gene>
    <name evidence="3" type="ORF">GCM10009802_39270</name>
</gene>
<feature type="region of interest" description="Disordered" evidence="1">
    <location>
        <begin position="1"/>
        <end position="23"/>
    </location>
</feature>
<dbReference type="PANTHER" id="PTHR35400">
    <property type="entry name" value="SLR1083 PROTEIN"/>
    <property type="match status" value="1"/>
</dbReference>
<feature type="domain" description="Putative restriction endonuclease" evidence="2">
    <location>
        <begin position="34"/>
        <end position="182"/>
    </location>
</feature>
<evidence type="ECO:0000313" key="3">
    <source>
        <dbReference type="EMBL" id="GAA2131101.1"/>
    </source>
</evidence>
<dbReference type="Pfam" id="PF05685">
    <property type="entry name" value="Uma2"/>
    <property type="match status" value="1"/>
</dbReference>
<keyword evidence="3" id="KW-0255">Endonuclease</keyword>
<dbReference type="Proteomes" id="UP001500443">
    <property type="component" value="Unassembled WGS sequence"/>
</dbReference>
<dbReference type="SUPFAM" id="SSF52980">
    <property type="entry name" value="Restriction endonuclease-like"/>
    <property type="match status" value="1"/>
</dbReference>
<dbReference type="InterPro" id="IPR012296">
    <property type="entry name" value="Nuclease_put_TT1808"/>
</dbReference>
<comment type="caution">
    <text evidence="3">The sequence shown here is derived from an EMBL/GenBank/DDBJ whole genome shotgun (WGS) entry which is preliminary data.</text>
</comment>